<dbReference type="EMBL" id="MEUA01000017">
    <property type="protein sequence ID" value="OGC15797.1"/>
    <property type="molecule type" value="Genomic_DNA"/>
</dbReference>
<accession>A0A1F4S602</accession>
<name>A0A1F4S602_UNCSA</name>
<reference evidence="1 2" key="1">
    <citation type="journal article" date="2016" name="Nat. Commun.">
        <title>Thousands of microbial genomes shed light on interconnected biogeochemical processes in an aquifer system.</title>
        <authorList>
            <person name="Anantharaman K."/>
            <person name="Brown C.T."/>
            <person name="Hug L.A."/>
            <person name="Sharon I."/>
            <person name="Castelle C.J."/>
            <person name="Probst A.J."/>
            <person name="Thomas B.C."/>
            <person name="Singh A."/>
            <person name="Wilkins M.J."/>
            <person name="Karaoz U."/>
            <person name="Brodie E.L."/>
            <person name="Williams K.H."/>
            <person name="Hubbard S.S."/>
            <person name="Banfield J.F."/>
        </authorList>
    </citation>
    <scope>NUCLEOTIDE SEQUENCE [LARGE SCALE GENOMIC DNA]</scope>
</reference>
<dbReference type="AlphaFoldDB" id="A0A1F4S602"/>
<comment type="caution">
    <text evidence="1">The sequence shown here is derived from an EMBL/GenBank/DDBJ whole genome shotgun (WGS) entry which is preliminary data.</text>
</comment>
<organism evidence="1 2">
    <name type="scientific">candidate division WOR-1 bacterium RIFOXYB2_FULL_36_35</name>
    <dbReference type="NCBI Taxonomy" id="1802578"/>
    <lineage>
        <taxon>Bacteria</taxon>
        <taxon>Bacillati</taxon>
        <taxon>Saganbacteria</taxon>
    </lineage>
</organism>
<evidence type="ECO:0000313" key="1">
    <source>
        <dbReference type="EMBL" id="OGC15797.1"/>
    </source>
</evidence>
<proteinExistence type="predicted"/>
<gene>
    <name evidence="1" type="ORF">A2290_05615</name>
</gene>
<evidence type="ECO:0000313" key="2">
    <source>
        <dbReference type="Proteomes" id="UP000177905"/>
    </source>
</evidence>
<dbReference type="Proteomes" id="UP000177905">
    <property type="component" value="Unassembled WGS sequence"/>
</dbReference>
<protein>
    <submittedName>
        <fullName evidence="1">Uncharacterized protein</fullName>
    </submittedName>
</protein>
<sequence>MLSVSPISYGNVLPSIQKQKEDVFYDEEKKVAGIYKFIEEPTSPDIGIIISSFNDLKEISLKIKVLSENSSDDKTILIYGFSFIDTKTKTKKQNVVITINTKTGEIKPEDNVNKTVLLEIISGILETELMPVNAEIDPKDKSILIQIKDVLIKASQRPK</sequence>